<dbReference type="SUPFAM" id="SSF56935">
    <property type="entry name" value="Porins"/>
    <property type="match status" value="1"/>
</dbReference>
<dbReference type="InterPro" id="IPR037066">
    <property type="entry name" value="Plug_dom_sf"/>
</dbReference>
<evidence type="ECO:0000256" key="5">
    <source>
        <dbReference type="ARBA" id="ARBA00022519"/>
    </source>
</evidence>
<reference evidence="13" key="1">
    <citation type="submission" date="2016-10" db="EMBL/GenBank/DDBJ databases">
        <authorList>
            <person name="Varghese N."/>
            <person name="Submissions S."/>
        </authorList>
    </citation>
    <scope>NUCLEOTIDE SEQUENCE [LARGE SCALE GENOMIC DNA]</scope>
    <source>
        <strain evidence="13">BP1-148</strain>
    </source>
</reference>
<evidence type="ECO:0000256" key="2">
    <source>
        <dbReference type="ARBA" id="ARBA00006555"/>
    </source>
</evidence>
<gene>
    <name evidence="12" type="ORF">SAMN04487901_10430</name>
</gene>
<dbReference type="GO" id="GO:0098797">
    <property type="term" value="C:plasma membrane protein complex"/>
    <property type="evidence" value="ECO:0007669"/>
    <property type="project" value="TreeGrafter"/>
</dbReference>
<dbReference type="PRINTS" id="PR01374">
    <property type="entry name" value="TONBPROTEIN"/>
</dbReference>
<organism evidence="12 13">
    <name type="scientific">Prevotella communis</name>
    <dbReference type="NCBI Taxonomy" id="2913614"/>
    <lineage>
        <taxon>Bacteria</taxon>
        <taxon>Pseudomonadati</taxon>
        <taxon>Bacteroidota</taxon>
        <taxon>Bacteroidia</taxon>
        <taxon>Bacteroidales</taxon>
        <taxon>Prevotellaceae</taxon>
        <taxon>Prevotella</taxon>
    </lineage>
</organism>
<dbReference type="PANTHER" id="PTHR33446:SF2">
    <property type="entry name" value="PROTEIN TONB"/>
    <property type="match status" value="1"/>
</dbReference>
<accession>A0A1G7U940</accession>
<dbReference type="Pfam" id="PF05569">
    <property type="entry name" value="Peptidase_M56"/>
    <property type="match status" value="1"/>
</dbReference>
<evidence type="ECO:0000259" key="11">
    <source>
        <dbReference type="PROSITE" id="PS52015"/>
    </source>
</evidence>
<dbReference type="PROSITE" id="PS52015">
    <property type="entry name" value="TONB_CTD"/>
    <property type="match status" value="1"/>
</dbReference>
<dbReference type="STRING" id="645274.SAMN04487901_10430"/>
<name>A0A1G7U940_9BACT</name>
<feature type="transmembrane region" description="Helical" evidence="10">
    <location>
        <begin position="36"/>
        <end position="55"/>
    </location>
</feature>
<dbReference type="InterPro" id="IPR051045">
    <property type="entry name" value="TonB-dependent_transducer"/>
</dbReference>
<dbReference type="AlphaFoldDB" id="A0A1G7U940"/>
<dbReference type="GO" id="GO:0031992">
    <property type="term" value="F:energy transducer activity"/>
    <property type="evidence" value="ECO:0007669"/>
    <property type="project" value="InterPro"/>
</dbReference>
<evidence type="ECO:0000313" key="13">
    <source>
        <dbReference type="Proteomes" id="UP000198779"/>
    </source>
</evidence>
<protein>
    <submittedName>
        <fullName evidence="12">TonB family C-terminal domain-containing protein</fullName>
    </submittedName>
</protein>
<dbReference type="GO" id="GO:0015031">
    <property type="term" value="P:protein transport"/>
    <property type="evidence" value="ECO:0007669"/>
    <property type="project" value="UniProtKB-KW"/>
</dbReference>
<dbReference type="NCBIfam" id="TIGR01352">
    <property type="entry name" value="tonB_Cterm"/>
    <property type="match status" value="1"/>
</dbReference>
<dbReference type="InterPro" id="IPR006260">
    <property type="entry name" value="TonB/TolA_C"/>
</dbReference>
<evidence type="ECO:0000256" key="8">
    <source>
        <dbReference type="ARBA" id="ARBA00022989"/>
    </source>
</evidence>
<dbReference type="Proteomes" id="UP000198779">
    <property type="component" value="Unassembled WGS sequence"/>
</dbReference>
<feature type="domain" description="TonB C-terminal" evidence="11">
    <location>
        <begin position="417"/>
        <end position="507"/>
    </location>
</feature>
<proteinExistence type="inferred from homology"/>
<dbReference type="CDD" id="cd07341">
    <property type="entry name" value="M56_BlaR1_MecR1_like"/>
    <property type="match status" value="1"/>
</dbReference>
<evidence type="ECO:0000256" key="3">
    <source>
        <dbReference type="ARBA" id="ARBA00022448"/>
    </source>
</evidence>
<comment type="subcellular location">
    <subcellularLocation>
        <location evidence="1">Cell inner membrane</location>
        <topology evidence="1">Single-pass membrane protein</topology>
        <orientation evidence="1">Periplasmic side</orientation>
    </subcellularLocation>
</comment>
<dbReference type="SUPFAM" id="SSF74653">
    <property type="entry name" value="TolA/TonB C-terminal domain"/>
    <property type="match status" value="1"/>
</dbReference>
<dbReference type="Gene3D" id="3.30.1150.10">
    <property type="match status" value="1"/>
</dbReference>
<dbReference type="EMBL" id="FNCQ01000004">
    <property type="protein sequence ID" value="SDG43957.1"/>
    <property type="molecule type" value="Genomic_DNA"/>
</dbReference>
<dbReference type="InterPro" id="IPR003538">
    <property type="entry name" value="TonB"/>
</dbReference>
<dbReference type="GO" id="GO:0030288">
    <property type="term" value="C:outer membrane-bounded periplasmic space"/>
    <property type="evidence" value="ECO:0007669"/>
    <property type="project" value="InterPro"/>
</dbReference>
<keyword evidence="5" id="KW-0997">Cell inner membrane</keyword>
<dbReference type="FunFam" id="3.30.1150.10:FF:000002">
    <property type="entry name" value="Energy transducer TonB"/>
    <property type="match status" value="1"/>
</dbReference>
<keyword evidence="13" id="KW-1185">Reference proteome</keyword>
<dbReference type="Pfam" id="PF03544">
    <property type="entry name" value="TonB_C"/>
    <property type="match status" value="1"/>
</dbReference>
<evidence type="ECO:0000256" key="10">
    <source>
        <dbReference type="SAM" id="Phobius"/>
    </source>
</evidence>
<evidence type="ECO:0000313" key="12">
    <source>
        <dbReference type="EMBL" id="SDG43957.1"/>
    </source>
</evidence>
<keyword evidence="8 10" id="KW-1133">Transmembrane helix</keyword>
<keyword evidence="7" id="KW-0653">Protein transport</keyword>
<feature type="transmembrane region" description="Helical" evidence="10">
    <location>
        <begin position="85"/>
        <end position="106"/>
    </location>
</feature>
<dbReference type="PANTHER" id="PTHR33446">
    <property type="entry name" value="PROTEIN TONB-RELATED"/>
    <property type="match status" value="1"/>
</dbReference>
<evidence type="ECO:0000256" key="1">
    <source>
        <dbReference type="ARBA" id="ARBA00004383"/>
    </source>
</evidence>
<dbReference type="GO" id="GO:0015891">
    <property type="term" value="P:siderophore transport"/>
    <property type="evidence" value="ECO:0007669"/>
    <property type="project" value="InterPro"/>
</dbReference>
<keyword evidence="4" id="KW-1003">Cell membrane</keyword>
<keyword evidence="6 10" id="KW-0812">Transmembrane</keyword>
<feature type="transmembrane region" description="Helical" evidence="10">
    <location>
        <begin position="6"/>
        <end position="24"/>
    </location>
</feature>
<feature type="transmembrane region" description="Helical" evidence="10">
    <location>
        <begin position="262"/>
        <end position="281"/>
    </location>
</feature>
<evidence type="ECO:0000256" key="9">
    <source>
        <dbReference type="ARBA" id="ARBA00023136"/>
    </source>
</evidence>
<dbReference type="InterPro" id="IPR008756">
    <property type="entry name" value="Peptidase_M56"/>
</dbReference>
<keyword evidence="3" id="KW-0813">Transport</keyword>
<evidence type="ECO:0000256" key="7">
    <source>
        <dbReference type="ARBA" id="ARBA00022927"/>
    </source>
</evidence>
<dbReference type="GO" id="GO:0055085">
    <property type="term" value="P:transmembrane transport"/>
    <property type="evidence" value="ECO:0007669"/>
    <property type="project" value="InterPro"/>
</dbReference>
<evidence type="ECO:0000256" key="4">
    <source>
        <dbReference type="ARBA" id="ARBA00022475"/>
    </source>
</evidence>
<keyword evidence="9 10" id="KW-0472">Membrane</keyword>
<comment type="similarity">
    <text evidence="2">Belongs to the TonB family.</text>
</comment>
<sequence length="507" mass="57312">MEFLTYDLKVAALLAVFYMFYRLLLSRETFHCVNRIVLLTTAVASFILPLCVITLHKTVVIELTETHVDFEGMTMMIEEAEQQPFWQTAAVIAFFIGMVATLGYTLSNVLRVWLLISRSQQHPQSDGTVICVTSFDVSPFSWMHYIVLSQSDYEAQDASILAHERGHIRRHHSLDLLLVDTLTALQWFNPAMWMLRQDLRAIHEYEADAAVLSQGINMRQYQYLLIQKAVSHCGYSVANGISHSTLKNRINMMLHKNSSRASLLKLLALVPIVGIALAMQAETVNDYVYTEKTQTPQKKVVKKGKANAQIKMGNKTIQVKKTEKIASGKTKEPLIMIDGKRSTKAEMDALDEKRIDHINVLKGKAATEIYGAEGKNGVIEIKTKKPVLLDVVVKTEAQTEPDDKPFDVVEQMPEFPGGQEALMQFLRQEVKYPKEAEEKGLQGRVVVRYIIEKDGSISEVEIVKSVNEYLDAEAIRVVNAMPKWKPGKQKGEPVRVKFTLPITFRLS</sequence>
<dbReference type="InterPro" id="IPR037682">
    <property type="entry name" value="TonB_C"/>
</dbReference>
<dbReference type="Gene3D" id="2.170.130.10">
    <property type="entry name" value="TonB-dependent receptor, plug domain"/>
    <property type="match status" value="1"/>
</dbReference>
<evidence type="ECO:0000256" key="6">
    <source>
        <dbReference type="ARBA" id="ARBA00022692"/>
    </source>
</evidence>